<dbReference type="Proteomes" id="UP000649345">
    <property type="component" value="Unassembled WGS sequence"/>
</dbReference>
<evidence type="ECO:0000313" key="1">
    <source>
        <dbReference type="EMBL" id="MBC5659071.1"/>
    </source>
</evidence>
<gene>
    <name evidence="1" type="ORF">H8S44_04710</name>
</gene>
<keyword evidence="2" id="KW-1185">Reference proteome</keyword>
<reference evidence="1" key="1">
    <citation type="submission" date="2020-08" db="EMBL/GenBank/DDBJ databases">
        <title>Genome public.</title>
        <authorList>
            <person name="Liu C."/>
            <person name="Sun Q."/>
        </authorList>
    </citation>
    <scope>NUCLEOTIDE SEQUENCE</scope>
    <source>
        <strain evidence="1">NSJ-68</strain>
    </source>
</reference>
<organism evidence="1 2">
    <name type="scientific">Anaerosacchariphilus hominis</name>
    <dbReference type="NCBI Taxonomy" id="2763017"/>
    <lineage>
        <taxon>Bacteria</taxon>
        <taxon>Bacillati</taxon>
        <taxon>Bacillota</taxon>
        <taxon>Clostridia</taxon>
        <taxon>Lachnospirales</taxon>
        <taxon>Lachnospiraceae</taxon>
        <taxon>Anaerosacchariphilus</taxon>
    </lineage>
</organism>
<dbReference type="AlphaFoldDB" id="A0A923LB13"/>
<protein>
    <submittedName>
        <fullName evidence="1">DUF1177 domain-containing protein</fullName>
    </submittedName>
</protein>
<dbReference type="Pfam" id="PF06675">
    <property type="entry name" value="DUF1177"/>
    <property type="match status" value="1"/>
</dbReference>
<dbReference type="EMBL" id="JACOOR010000002">
    <property type="protein sequence ID" value="MBC5659071.1"/>
    <property type="molecule type" value="Genomic_DNA"/>
</dbReference>
<dbReference type="InterPro" id="IPR009561">
    <property type="entry name" value="DUF1177"/>
</dbReference>
<proteinExistence type="predicted"/>
<name>A0A923LB13_9FIRM</name>
<comment type="caution">
    <text evidence="1">The sequence shown here is derived from an EMBL/GenBank/DDBJ whole genome shotgun (WGS) entry which is preliminary data.</text>
</comment>
<sequence>MLIKQVMEVFDVLDSSTVDGAAVKKYLQSVNPEANVEVYPLEGPKGSTDMVKVRIPGTNGKSKGGSAPTIGLLGRLGGIGARPEMIGFVSDGDGALCALAVAAKLLDMQTKGDYLEGDVFVSTQICPHAPTAPHKPVPFMGSPVEMSQVNKEEVSPELDAILTVDTTKGNRVINTRGFAISNTVKEGWILRVSEDLLEIMQRTTGQLPYVFPLSMQDITPYGNDVYHLNSILQPCTATKAPVVGVAITTETMVPGCATGSSHFADVEEAARYMMEVAKSFGRGEASFYDEKEYERLVKLYGRMDQLQTLGNE</sequence>
<evidence type="ECO:0000313" key="2">
    <source>
        <dbReference type="Proteomes" id="UP000649345"/>
    </source>
</evidence>
<dbReference type="RefSeq" id="WP_178039769.1">
    <property type="nucleotide sequence ID" value="NZ_JACOOR010000002.1"/>
</dbReference>
<accession>A0A923LB13</accession>